<proteinExistence type="predicted"/>
<evidence type="ECO:0000313" key="3">
    <source>
        <dbReference type="Proteomes" id="UP000001936"/>
    </source>
</evidence>
<keyword evidence="1" id="KW-1133">Transmembrane helix</keyword>
<dbReference type="OrthoDB" id="8389603at2"/>
<gene>
    <name evidence="2" type="ordered locus">RHE_PD00042</name>
</gene>
<feature type="transmembrane region" description="Helical" evidence="1">
    <location>
        <begin position="52"/>
        <end position="74"/>
    </location>
</feature>
<protein>
    <submittedName>
        <fullName evidence="2">Uncharacterized protein</fullName>
    </submittedName>
</protein>
<dbReference type="Proteomes" id="UP000001936">
    <property type="component" value="Plasmid p42d"/>
</dbReference>
<dbReference type="KEGG" id="ret:RHE_PD00042"/>
<keyword evidence="1" id="KW-0812">Transmembrane</keyword>
<dbReference type="EMBL" id="U80928">
    <property type="protein sequence ID" value="AAM55008.1"/>
    <property type="molecule type" value="Genomic_DNA"/>
</dbReference>
<name>Q8KKX2_RHIEC</name>
<evidence type="ECO:0000256" key="1">
    <source>
        <dbReference type="SAM" id="Phobius"/>
    </source>
</evidence>
<geneLocation type="plasmid" evidence="2 3">
    <name>p42d</name>
</geneLocation>
<sequence length="127" mass="13966">MTDNLGRAAFVSSLMIRCFPRRRIPIDEVSSPPMDKDRPQWTGCCPVSGYRVIIFVLSFIISICAVGFSGHYAAGLLQGRLETSSEVMQVLSGFRDVSASSVCIALTPCLNPPYICRHSRLISIQIV</sequence>
<reference evidence="3" key="1">
    <citation type="journal article" date="2003" name="Genome Biol.">
        <title>The mosaic structure of the symbiotic plasmid of Rhizobium etli CFN42 and its relation to other symbiotic genome compartments.</title>
        <authorList>
            <person name="Gonzalez V."/>
            <person name="Bustos P."/>
            <person name="Ramirez-Romero M.A."/>
            <person name="Medrano-Soto A."/>
            <person name="Salgado H."/>
            <person name="Hernandez-Gonzalez I."/>
            <person name="Hernandez-Celis J.C."/>
            <person name="Quintero V."/>
            <person name="Moreno-Hagelsieb G."/>
            <person name="Girard L."/>
            <person name="Rodriguez O."/>
            <person name="Flores M."/>
            <person name="Cevallos M.A."/>
            <person name="Collado-Vides J."/>
            <person name="Romero D."/>
            <person name="Davila G."/>
        </authorList>
    </citation>
    <scope>NUCLEOTIDE SEQUENCE [LARGE SCALE GENOMIC DNA]</scope>
    <source>
        <strain evidence="3">ATCC 51251 / DSM 11541 / JCM 21823 / NBRC 15573 / CFN 42</strain>
    </source>
</reference>
<evidence type="ECO:0000313" key="2">
    <source>
        <dbReference type="EMBL" id="AAM55008.1"/>
    </source>
</evidence>
<keyword evidence="2" id="KW-0614">Plasmid</keyword>
<dbReference type="AlphaFoldDB" id="Q8KKX2"/>
<organism evidence="2 3">
    <name type="scientific">Rhizobium etli (strain ATCC 51251 / DSM 11541 / JCM 21823 / NBRC 15573 / CFN 42)</name>
    <dbReference type="NCBI Taxonomy" id="347834"/>
    <lineage>
        <taxon>Bacteria</taxon>
        <taxon>Pseudomonadati</taxon>
        <taxon>Pseudomonadota</taxon>
        <taxon>Alphaproteobacteria</taxon>
        <taxon>Hyphomicrobiales</taxon>
        <taxon>Rhizobiaceae</taxon>
        <taxon>Rhizobium/Agrobacterium group</taxon>
        <taxon>Rhizobium</taxon>
    </lineage>
</organism>
<keyword evidence="3" id="KW-1185">Reference proteome</keyword>
<keyword evidence="1" id="KW-0472">Membrane</keyword>
<accession>Q8KKX2</accession>
<reference evidence="3" key="2">
    <citation type="journal article" date="2006" name="Proc. Natl. Acad. Sci. U.S.A.">
        <title>The partitioned Rhizobium etli genome: genetic and metabolic redundancy in seven interacting replicons.</title>
        <authorList>
            <person name="Gonzalez V."/>
            <person name="Santamaria R.I."/>
            <person name="Bustos P."/>
            <person name="Hernandez-Gonzalez I."/>
            <person name="Medrano-Soto A."/>
            <person name="Moreno-Hagelsieb G."/>
            <person name="Janga S.C."/>
            <person name="Ramirez M.A."/>
            <person name="Jimenez-Jacinto V."/>
            <person name="Collado-Vides J."/>
            <person name="Davila G."/>
        </authorList>
    </citation>
    <scope>NUCLEOTIDE SEQUENCE [LARGE SCALE GENOMIC DNA]</scope>
    <source>
        <strain evidence="3">ATCC 51251 / DSM 11541 / JCM 21823 / NBRC 15573 / CFN 42</strain>
    </source>
</reference>
<dbReference type="HOGENOM" id="CLU_1968770_0_0_5"/>